<feature type="domain" description="DUF5666" evidence="2">
    <location>
        <begin position="628"/>
        <end position="686"/>
    </location>
</feature>
<proteinExistence type="predicted"/>
<evidence type="ECO:0000259" key="2">
    <source>
        <dbReference type="Pfam" id="PF18914"/>
    </source>
</evidence>
<feature type="domain" description="DUF5666" evidence="2">
    <location>
        <begin position="697"/>
        <end position="754"/>
    </location>
</feature>
<keyword evidence="1" id="KW-0732">Signal</keyword>
<gene>
    <name evidence="3" type="ORF">WAE96_21035</name>
</gene>
<organism evidence="3 4">
    <name type="scientific">Pseudoalteromonas spongiae</name>
    <dbReference type="NCBI Taxonomy" id="298657"/>
    <lineage>
        <taxon>Bacteria</taxon>
        <taxon>Pseudomonadati</taxon>
        <taxon>Pseudomonadota</taxon>
        <taxon>Gammaproteobacteria</taxon>
        <taxon>Alteromonadales</taxon>
        <taxon>Pseudoalteromonadaceae</taxon>
        <taxon>Pseudoalteromonas</taxon>
    </lineage>
</organism>
<feature type="domain" description="DUF5666" evidence="2">
    <location>
        <begin position="479"/>
        <end position="540"/>
    </location>
</feature>
<feature type="domain" description="DUF5666" evidence="2">
    <location>
        <begin position="126"/>
        <end position="182"/>
    </location>
</feature>
<feature type="domain" description="DUF5666" evidence="2">
    <location>
        <begin position="262"/>
        <end position="306"/>
    </location>
</feature>
<dbReference type="Proteomes" id="UP001382455">
    <property type="component" value="Unassembled WGS sequence"/>
</dbReference>
<feature type="chain" id="PRO_5046159463" evidence="1">
    <location>
        <begin position="20"/>
        <end position="824"/>
    </location>
</feature>
<dbReference type="RefSeq" id="WP_336437003.1">
    <property type="nucleotide sequence ID" value="NZ_JBAWKS010000002.1"/>
</dbReference>
<feature type="domain" description="DUF5666" evidence="2">
    <location>
        <begin position="396"/>
        <end position="457"/>
    </location>
</feature>
<protein>
    <submittedName>
        <fullName evidence="3">DUF5666 domain-containing protein</fullName>
    </submittedName>
</protein>
<dbReference type="Pfam" id="PF18914">
    <property type="entry name" value="DUF5666"/>
    <property type="match status" value="10"/>
</dbReference>
<keyword evidence="4" id="KW-1185">Reference proteome</keyword>
<feature type="domain" description="DUF5666" evidence="2">
    <location>
        <begin position="764"/>
        <end position="820"/>
    </location>
</feature>
<evidence type="ECO:0000313" key="4">
    <source>
        <dbReference type="Proteomes" id="UP001382455"/>
    </source>
</evidence>
<dbReference type="PROSITE" id="PS51257">
    <property type="entry name" value="PROKAR_LIPOPROTEIN"/>
    <property type="match status" value="1"/>
</dbReference>
<evidence type="ECO:0000256" key="1">
    <source>
        <dbReference type="SAM" id="SignalP"/>
    </source>
</evidence>
<dbReference type="InterPro" id="IPR043724">
    <property type="entry name" value="DUF5666"/>
</dbReference>
<name>A0ABU8F1R0_9GAMM</name>
<comment type="caution">
    <text evidence="3">The sequence shown here is derived from an EMBL/GenBank/DDBJ whole genome shotgun (WGS) entry which is preliminary data.</text>
</comment>
<sequence>MTRKLTLSLLAASTLSLVGCGGSSTSHEPAPIVPNSGELNIGFLGLPDGASADVLVEGPNGYSNTVSTSTLLTQLAPGTYTLSSVAQSINNKRYLGINESISLNVSNGLVSNAIYEFGYATQTIGTVSGFGSLYVNGVRYNTDNADFTINGQPGSEDAIRLGDRVVLSGLTNNQGRFIANSVNYEATATGHIQHIDYANETITVHGQTFVLTGESNLEELTFDALKQGDFVEISAVYSEQHGFLISKLERKDDEDTLSLTAKVTALDSANNTLTINDTTFDTSNVTVPQELAVGDIVEIEFNQLNDVNVITDIEIEHYDEQDGVSVILDGPIVNVTDNSITIANTQVLINDDTDFENISLAQLANGTRVVVEAIIINNQHIAEEIALYISADSDIEGVITDIDLALNTITVNEREYTITPFTLFDDESNADDKQLTLSSLAIGDFVEIDFYSDDNGNAFVTKLEREEQSENDDDISISGKVTNINLDTNTFNVSGITVFVNASSELENRFGNDVPVQDFMASLSDNDKLELEVFKTSEDGYLVLEAKYQDSYDDSFDIEGSITEFNSIQDFNVNGFQIITDENTQFSHPLDMFQNGVEVEIDAVQQDGNTLLALAVELDDENDTREIEGEITAIQNDTITVNDTAILLTADTQFENGTREQLREGVMVEINAFINGQGQLVATEIEFEQQDDIELNGSITEIVSDFQFKVNDTLVYFDANTQFENGNQSKLALDVLVEVDAIETAIGLYAAEIEFKANEEFEIEGEIQNLTDTQFTLSDVVIHYSSDTQFELEGNQLENGLSVEVAGTIDKKGQYIAWRIAFDD</sequence>
<dbReference type="EMBL" id="JBAWKS010000002">
    <property type="protein sequence ID" value="MEI4552177.1"/>
    <property type="molecule type" value="Genomic_DNA"/>
</dbReference>
<feature type="domain" description="DUF5666" evidence="2">
    <location>
        <begin position="559"/>
        <end position="617"/>
    </location>
</feature>
<feature type="signal peptide" evidence="1">
    <location>
        <begin position="1"/>
        <end position="19"/>
    </location>
</feature>
<feature type="domain" description="DUF5666" evidence="2">
    <location>
        <begin position="330"/>
        <end position="385"/>
    </location>
</feature>
<feature type="domain" description="DUF5666" evidence="2">
    <location>
        <begin position="190"/>
        <end position="239"/>
    </location>
</feature>
<reference evidence="3 4" key="1">
    <citation type="submission" date="2023-12" db="EMBL/GenBank/DDBJ databases">
        <title>Friends and Foes: Symbiotic and Algicidal bacterial influence on Karenia brevis blooms.</title>
        <authorList>
            <person name="Fei C."/>
            <person name="Mohamed A.R."/>
            <person name="Booker A."/>
            <person name="Arshad M."/>
            <person name="Klass S."/>
            <person name="Ahn S."/>
            <person name="Gilbert P.M."/>
            <person name="Heil C.A."/>
            <person name="Martinez J.M."/>
            <person name="Amin S.A."/>
        </authorList>
    </citation>
    <scope>NUCLEOTIDE SEQUENCE [LARGE SCALE GENOMIC DNA]</scope>
    <source>
        <strain evidence="3 4">CE15</strain>
    </source>
</reference>
<evidence type="ECO:0000313" key="3">
    <source>
        <dbReference type="EMBL" id="MEI4552177.1"/>
    </source>
</evidence>
<accession>A0ABU8F1R0</accession>